<proteinExistence type="predicted"/>
<organism evidence="2 3">
    <name type="scientific">Mariniblastus fucicola</name>
    <dbReference type="NCBI Taxonomy" id="980251"/>
    <lineage>
        <taxon>Bacteria</taxon>
        <taxon>Pseudomonadati</taxon>
        <taxon>Planctomycetota</taxon>
        <taxon>Planctomycetia</taxon>
        <taxon>Pirellulales</taxon>
        <taxon>Pirellulaceae</taxon>
        <taxon>Mariniblastus</taxon>
    </lineage>
</organism>
<evidence type="ECO:0000313" key="2">
    <source>
        <dbReference type="EMBL" id="QEG24594.1"/>
    </source>
</evidence>
<dbReference type="PANTHER" id="PTHR31610">
    <property type="entry name" value="SLR0360 PROTEIN"/>
    <property type="match status" value="1"/>
</dbReference>
<name>A0A5B9PED4_9BACT</name>
<keyword evidence="3" id="KW-1185">Reference proteome</keyword>
<dbReference type="PANTHER" id="PTHR31610:SF0">
    <property type="entry name" value="SLC26A_SULP TRANSPORTER DOMAIN-CONTAINING PROTEIN"/>
    <property type="match status" value="1"/>
</dbReference>
<keyword evidence="1" id="KW-0812">Transmembrane</keyword>
<feature type="transmembrane region" description="Helical" evidence="1">
    <location>
        <begin position="49"/>
        <end position="72"/>
    </location>
</feature>
<dbReference type="EMBL" id="CP042912">
    <property type="protein sequence ID" value="QEG24594.1"/>
    <property type="molecule type" value="Genomic_DNA"/>
</dbReference>
<gene>
    <name evidence="2" type="ORF">MFFC18_45150</name>
</gene>
<feature type="transmembrane region" description="Helical" evidence="1">
    <location>
        <begin position="122"/>
        <end position="143"/>
    </location>
</feature>
<feature type="transmembrane region" description="Helical" evidence="1">
    <location>
        <begin position="21"/>
        <end position="43"/>
    </location>
</feature>
<dbReference type="KEGG" id="mff:MFFC18_45150"/>
<dbReference type="Proteomes" id="UP000322214">
    <property type="component" value="Chromosome"/>
</dbReference>
<keyword evidence="1" id="KW-0472">Membrane</keyword>
<feature type="transmembrane region" description="Helical" evidence="1">
    <location>
        <begin position="392"/>
        <end position="411"/>
    </location>
</feature>
<feature type="transmembrane region" description="Helical" evidence="1">
    <location>
        <begin position="150"/>
        <end position="170"/>
    </location>
</feature>
<feature type="transmembrane region" description="Helical" evidence="1">
    <location>
        <begin position="93"/>
        <end position="110"/>
    </location>
</feature>
<feature type="transmembrane region" description="Helical" evidence="1">
    <location>
        <begin position="337"/>
        <end position="356"/>
    </location>
</feature>
<evidence type="ECO:0008006" key="4">
    <source>
        <dbReference type="Google" id="ProtNLM"/>
    </source>
</evidence>
<evidence type="ECO:0000313" key="3">
    <source>
        <dbReference type="Proteomes" id="UP000322214"/>
    </source>
</evidence>
<keyword evidence="1" id="KW-1133">Transmembrane helix</keyword>
<reference evidence="2 3" key="1">
    <citation type="submission" date="2019-08" db="EMBL/GenBank/DDBJ databases">
        <title>Deep-cultivation of Planctomycetes and their phenomic and genomic characterization uncovers novel biology.</title>
        <authorList>
            <person name="Wiegand S."/>
            <person name="Jogler M."/>
            <person name="Boedeker C."/>
            <person name="Pinto D."/>
            <person name="Vollmers J."/>
            <person name="Rivas-Marin E."/>
            <person name="Kohn T."/>
            <person name="Peeters S.H."/>
            <person name="Heuer A."/>
            <person name="Rast P."/>
            <person name="Oberbeckmann S."/>
            <person name="Bunk B."/>
            <person name="Jeske O."/>
            <person name="Meyerdierks A."/>
            <person name="Storesund J.E."/>
            <person name="Kallscheuer N."/>
            <person name="Luecker S."/>
            <person name="Lage O.M."/>
            <person name="Pohl T."/>
            <person name="Merkel B.J."/>
            <person name="Hornburger P."/>
            <person name="Mueller R.-W."/>
            <person name="Bruemmer F."/>
            <person name="Labrenz M."/>
            <person name="Spormann A.M."/>
            <person name="Op den Camp H."/>
            <person name="Overmann J."/>
            <person name="Amann R."/>
            <person name="Jetten M.S.M."/>
            <person name="Mascher T."/>
            <person name="Medema M.H."/>
            <person name="Devos D.P."/>
            <person name="Kaster A.-K."/>
            <person name="Ovreas L."/>
            <person name="Rohde M."/>
            <person name="Galperin M.Y."/>
            <person name="Jogler C."/>
        </authorList>
    </citation>
    <scope>NUCLEOTIDE SEQUENCE [LARGE SCALE GENOMIC DNA]</scope>
    <source>
        <strain evidence="2 3">FC18</strain>
    </source>
</reference>
<feature type="transmembrane region" description="Helical" evidence="1">
    <location>
        <begin position="208"/>
        <end position="226"/>
    </location>
</feature>
<feature type="transmembrane region" description="Helical" evidence="1">
    <location>
        <begin position="459"/>
        <end position="478"/>
    </location>
</feature>
<dbReference type="AlphaFoldDB" id="A0A5B9PED4"/>
<feature type="transmembrane region" description="Helical" evidence="1">
    <location>
        <begin position="431"/>
        <end position="452"/>
    </location>
</feature>
<feature type="transmembrane region" description="Helical" evidence="1">
    <location>
        <begin position="510"/>
        <end position="528"/>
    </location>
</feature>
<dbReference type="RefSeq" id="WP_238381217.1">
    <property type="nucleotide sequence ID" value="NZ_CP042912.1"/>
</dbReference>
<feature type="transmembrane region" description="Helical" evidence="1">
    <location>
        <begin position="176"/>
        <end position="196"/>
    </location>
</feature>
<protein>
    <recommendedName>
        <fullName evidence="4">Permease</fullName>
    </recommendedName>
</protein>
<evidence type="ECO:0000256" key="1">
    <source>
        <dbReference type="SAM" id="Phobius"/>
    </source>
</evidence>
<sequence>MTNKKYQWAQTGDINAFFGLMLDNIAGLVLLVSLLSGVFGFPVEFAICYMVPGTAIGVLVGDLLFFMLAFWYAKKTGKTDVTAMPLGLDTPSTFGMVFLVLGPAYASGVGNGLTETAAATNAWHIGMCAILITGVIKAALSFFSGWIHRLVPRAGLLGSLAAIALLLIAFSPLAKIAASAPIVGFASLAIVLVTLIGKQRLPGGIPGALAAVVVGTGIYYVLYGIGEAAGVELVEKATAMQTTWLPWQWMDAFKFEWLGKFSETVPYLGYVIPFAIVTVVGGIDCAESAASVGDDFHTPTVIGVEAFATLVAACCGGVIQTTPYIGHPAYKAMGGRAAYTLMTALFIGGAGLIGYFSLMFQWIPEAAIFPILIFIGIEITAQSFQVTPKRHYAALAVACLPAIAKLIALSVGDFAGEIGADMSDRLSHSLLYINVLAGGFIFTSVIWASATAKIVDRKYLAAGVYFTLGGLFTLFGIMHSPLSGDKMFLPTELMNGEVFDEAKVAAVRDFAIAYFVMAAIMIGLWQVLPQAEQVAEESESLAH</sequence>
<dbReference type="STRING" id="980251.GCA_001642875_01054"/>
<accession>A0A5B9PED4</accession>
<feature type="transmembrane region" description="Helical" evidence="1">
    <location>
        <begin position="362"/>
        <end position="380"/>
    </location>
</feature>